<keyword evidence="3 8" id="KW-0378">Hydrolase</keyword>
<keyword evidence="4" id="KW-0735">Signal-anchor</keyword>
<dbReference type="OrthoDB" id="976137at2"/>
<dbReference type="InterPro" id="IPR026071">
    <property type="entry name" value="Glyco_Hydrolase_99"/>
</dbReference>
<keyword evidence="9" id="KW-1185">Reference proteome</keyword>
<evidence type="ECO:0000256" key="7">
    <source>
        <dbReference type="ARBA" id="ARBA00023136"/>
    </source>
</evidence>
<comment type="subcellular location">
    <subcellularLocation>
        <location evidence="1">Golgi apparatus membrane</location>
        <topology evidence="1">Single-pass type II membrane protein</topology>
    </subcellularLocation>
</comment>
<evidence type="ECO:0000256" key="3">
    <source>
        <dbReference type="ARBA" id="ARBA00022801"/>
    </source>
</evidence>
<dbReference type="PANTHER" id="PTHR13572">
    <property type="entry name" value="ENDO-ALPHA-1,2-MANNOSIDASE"/>
    <property type="match status" value="1"/>
</dbReference>
<dbReference type="EMBL" id="QUNI01000003">
    <property type="protein sequence ID" value="REH00130.1"/>
    <property type="molecule type" value="Genomic_DNA"/>
</dbReference>
<dbReference type="Gene3D" id="3.20.20.80">
    <property type="entry name" value="Glycosidases"/>
    <property type="match status" value="1"/>
</dbReference>
<keyword evidence="2" id="KW-0812">Transmembrane</keyword>
<dbReference type="Proteomes" id="UP000257136">
    <property type="component" value="Unassembled WGS sequence"/>
</dbReference>
<organism evidence="8 9">
    <name type="scientific">Flavobacterium aquicola</name>
    <dbReference type="NCBI Taxonomy" id="1682742"/>
    <lineage>
        <taxon>Bacteria</taxon>
        <taxon>Pseudomonadati</taxon>
        <taxon>Bacteroidota</taxon>
        <taxon>Flavobacteriia</taxon>
        <taxon>Flavobacteriales</taxon>
        <taxon>Flavobacteriaceae</taxon>
        <taxon>Flavobacterium</taxon>
    </lineage>
</organism>
<evidence type="ECO:0000256" key="2">
    <source>
        <dbReference type="ARBA" id="ARBA00022692"/>
    </source>
</evidence>
<name>A0A3E0ERW9_9FLAO</name>
<dbReference type="CDD" id="cd11575">
    <property type="entry name" value="GH99_GH71_like_3"/>
    <property type="match status" value="1"/>
</dbReference>
<dbReference type="PROSITE" id="PS51257">
    <property type="entry name" value="PROKAR_LIPOPROTEIN"/>
    <property type="match status" value="1"/>
</dbReference>
<evidence type="ECO:0000313" key="9">
    <source>
        <dbReference type="Proteomes" id="UP000257136"/>
    </source>
</evidence>
<dbReference type="Pfam" id="PF16317">
    <property type="entry name" value="Glyco_hydro_99"/>
    <property type="match status" value="1"/>
</dbReference>
<evidence type="ECO:0000256" key="5">
    <source>
        <dbReference type="ARBA" id="ARBA00022989"/>
    </source>
</evidence>
<evidence type="ECO:0000256" key="1">
    <source>
        <dbReference type="ARBA" id="ARBA00004323"/>
    </source>
</evidence>
<proteinExistence type="predicted"/>
<dbReference type="GO" id="GO:0004559">
    <property type="term" value="F:alpha-mannosidase activity"/>
    <property type="evidence" value="ECO:0007669"/>
    <property type="project" value="TreeGrafter"/>
</dbReference>
<accession>A0A3E0ERW9</accession>
<protein>
    <submittedName>
        <fullName evidence="8">Glycosyl hydrolase family 99</fullName>
    </submittedName>
</protein>
<dbReference type="AlphaFoldDB" id="A0A3E0ERW9"/>
<evidence type="ECO:0000256" key="6">
    <source>
        <dbReference type="ARBA" id="ARBA00023034"/>
    </source>
</evidence>
<dbReference type="PANTHER" id="PTHR13572:SF4">
    <property type="entry name" value="RE57134P"/>
    <property type="match status" value="1"/>
</dbReference>
<evidence type="ECO:0000256" key="4">
    <source>
        <dbReference type="ARBA" id="ARBA00022968"/>
    </source>
</evidence>
<evidence type="ECO:0000313" key="8">
    <source>
        <dbReference type="EMBL" id="REH00130.1"/>
    </source>
</evidence>
<gene>
    <name evidence="8" type="ORF">C8P67_103100</name>
</gene>
<sequence>MNKYITLFCIGIINLAVTSSCSGDDKKSDTSTPPVTETFDPVPVEKTNSTKIYMHYMAWFETNESSTDHKWGYHWTMANKNPNNADANGRREIASYYYPLIGPYHSGDKEVIENHLLMMKYAGIDGVLIDWYGTYDLNDYKMVKENTEQLIAMLDKVGLEYAIVYEDRFLKNIVDAGLAPTVTSAAKTDLSYMQSHYFGDSNYIKINSKPLLMNFGPIILTTADEWTNVFSGLSTKPAFLTLWDHSSKAGTNASGEYAWVYKDNTYLSNFYTNTLPKLSVGMGGAYPGFHDFYKDGGAGDDIGWTIDHNNGATLDETLAMAKSAKVNYLQLITWNDFGEGTMIEPTKEFGYSYVEKIKTFAGVKNTSSSFSEISKLYNLRKEKKGNTEAQKKLDKVFGYFVSMQPDKAKQLLNEVK</sequence>
<comment type="caution">
    <text evidence="8">The sequence shown here is derived from an EMBL/GenBank/DDBJ whole genome shotgun (WGS) entry which is preliminary data.</text>
</comment>
<keyword evidence="6" id="KW-0333">Golgi apparatus</keyword>
<keyword evidence="7" id="KW-0472">Membrane</keyword>
<keyword evidence="5" id="KW-1133">Transmembrane helix</keyword>
<reference evidence="8 9" key="1">
    <citation type="submission" date="2018-08" db="EMBL/GenBank/DDBJ databases">
        <title>Genomic Encyclopedia of Archaeal and Bacterial Type Strains, Phase II (KMG-II): from individual species to whole genera.</title>
        <authorList>
            <person name="Goeker M."/>
        </authorList>
    </citation>
    <scope>NUCLEOTIDE SEQUENCE [LARGE SCALE GENOMIC DNA]</scope>
    <source>
        <strain evidence="8 9">DSM 100880</strain>
    </source>
</reference>
<dbReference type="RefSeq" id="WP_115811217.1">
    <property type="nucleotide sequence ID" value="NZ_QUNI01000003.1"/>
</dbReference>